<dbReference type="Proteomes" id="UP000681035">
    <property type="component" value="Chromosome"/>
</dbReference>
<dbReference type="Gene3D" id="3.90.1750.20">
    <property type="entry name" value="Putative Large Serine Recombinase, Chain B, Domain 2"/>
    <property type="match status" value="1"/>
</dbReference>
<protein>
    <recommendedName>
        <fullName evidence="5">Recombinase family protein</fullName>
    </recommendedName>
</protein>
<dbReference type="GO" id="GO:0003677">
    <property type="term" value="F:DNA binding"/>
    <property type="evidence" value="ECO:0007669"/>
    <property type="project" value="InterPro"/>
</dbReference>
<proteinExistence type="predicted"/>
<dbReference type="InterPro" id="IPR011109">
    <property type="entry name" value="DNA_bind_recombinase_dom"/>
</dbReference>
<evidence type="ECO:0000313" key="3">
    <source>
        <dbReference type="EMBL" id="BCK81291.1"/>
    </source>
</evidence>
<dbReference type="PANTHER" id="PTHR30461">
    <property type="entry name" value="DNA-INVERTASE FROM LAMBDOID PROPHAGE"/>
    <property type="match status" value="1"/>
</dbReference>
<dbReference type="CDD" id="cd00338">
    <property type="entry name" value="Ser_Recombinase"/>
    <property type="match status" value="1"/>
</dbReference>
<dbReference type="InterPro" id="IPR050639">
    <property type="entry name" value="SSR_resolvase"/>
</dbReference>
<dbReference type="GO" id="GO:0000150">
    <property type="term" value="F:DNA strand exchange activity"/>
    <property type="evidence" value="ECO:0007669"/>
    <property type="project" value="InterPro"/>
</dbReference>
<dbReference type="EMBL" id="AP023418">
    <property type="protein sequence ID" value="BCK81291.1"/>
    <property type="molecule type" value="Genomic_DNA"/>
</dbReference>
<accession>A0A810Q746</accession>
<dbReference type="SUPFAM" id="SSF53041">
    <property type="entry name" value="Resolvase-like"/>
    <property type="match status" value="1"/>
</dbReference>
<gene>
    <name evidence="3" type="ORF">MM50RIKEN_10540</name>
</gene>
<evidence type="ECO:0000313" key="4">
    <source>
        <dbReference type="Proteomes" id="UP000681035"/>
    </source>
</evidence>
<dbReference type="Pfam" id="PF07508">
    <property type="entry name" value="Recombinase"/>
    <property type="match status" value="1"/>
</dbReference>
<dbReference type="PANTHER" id="PTHR30461:SF23">
    <property type="entry name" value="DNA RECOMBINASE-RELATED"/>
    <property type="match status" value="1"/>
</dbReference>
<dbReference type="InterPro" id="IPR036162">
    <property type="entry name" value="Resolvase-like_N_sf"/>
</dbReference>
<dbReference type="PROSITE" id="PS51736">
    <property type="entry name" value="RECOMBINASES_3"/>
    <property type="match status" value="1"/>
</dbReference>
<dbReference type="SMART" id="SM00857">
    <property type="entry name" value="Resolvase"/>
    <property type="match status" value="1"/>
</dbReference>
<evidence type="ECO:0000259" key="1">
    <source>
        <dbReference type="PROSITE" id="PS51736"/>
    </source>
</evidence>
<feature type="domain" description="Recombinase" evidence="2">
    <location>
        <begin position="166"/>
        <end position="221"/>
    </location>
</feature>
<evidence type="ECO:0000259" key="2">
    <source>
        <dbReference type="PROSITE" id="PS51737"/>
    </source>
</evidence>
<dbReference type="KEGG" id="vcop:MM50RIKEN_10540"/>
<organism evidence="3 4">
    <name type="scientific">Vescimonas coprocola</name>
    <dbReference type="NCBI Taxonomy" id="2714355"/>
    <lineage>
        <taxon>Bacteria</taxon>
        <taxon>Bacillati</taxon>
        <taxon>Bacillota</taxon>
        <taxon>Clostridia</taxon>
        <taxon>Eubacteriales</taxon>
        <taxon>Oscillospiraceae</taxon>
        <taxon>Vescimonas</taxon>
    </lineage>
</organism>
<dbReference type="InterPro" id="IPR006119">
    <property type="entry name" value="Resolv_N"/>
</dbReference>
<dbReference type="Pfam" id="PF00239">
    <property type="entry name" value="Resolvase"/>
    <property type="match status" value="1"/>
</dbReference>
<dbReference type="InterPro" id="IPR038109">
    <property type="entry name" value="DNA_bind_recomb_sf"/>
</dbReference>
<dbReference type="Gene3D" id="3.40.50.1390">
    <property type="entry name" value="Resolvase, N-terminal catalytic domain"/>
    <property type="match status" value="1"/>
</dbReference>
<keyword evidence="4" id="KW-1185">Reference proteome</keyword>
<evidence type="ECO:0008006" key="5">
    <source>
        <dbReference type="Google" id="ProtNLM"/>
    </source>
</evidence>
<name>A0A810Q746_9FIRM</name>
<dbReference type="AlphaFoldDB" id="A0A810Q746"/>
<dbReference type="PROSITE" id="PS51737">
    <property type="entry name" value="RECOMBINASE_DNA_BIND"/>
    <property type="match status" value="1"/>
</dbReference>
<sequence length="221" mass="25355">MKTHYRVLRVAAYCRVSTKQEEQLNSYENQVEHYTERINSENGWTLEGIYADKGISGTSVKNRDEFNRMIRRCKQGKIDMIITKSIARFARNTVDCLKYVRLLNDLGVDVYFEEQGIHSNQPGAEFYITIYGSIAQSESENISANIKWGKAQAAREGKVVFRYKNFLGYRKGEDGQPEIVPEEAETIRFIYDRFLAGDSLKGIAELLEEKGIKSPTGKAEW</sequence>
<feature type="domain" description="Resolvase/invertase-type recombinase catalytic" evidence="1">
    <location>
        <begin position="9"/>
        <end position="157"/>
    </location>
</feature>
<reference evidence="3" key="1">
    <citation type="submission" date="2020-09" db="EMBL/GenBank/DDBJ databases">
        <title>New species isolated from human feces.</title>
        <authorList>
            <person name="Kitahara M."/>
            <person name="Shigeno Y."/>
            <person name="Shime M."/>
            <person name="Matsumoto Y."/>
            <person name="Nakamura S."/>
            <person name="Motooka D."/>
            <person name="Fukuoka S."/>
            <person name="Nishikawa H."/>
            <person name="Benno Y."/>
        </authorList>
    </citation>
    <scope>NUCLEOTIDE SEQUENCE</scope>
    <source>
        <strain evidence="3">MM50</strain>
    </source>
</reference>